<dbReference type="InterPro" id="IPR004839">
    <property type="entry name" value="Aminotransferase_I/II_large"/>
</dbReference>
<sequence>MITLTDYADAARERLGPAVWDFVEGGAGAERTLAANLTAFEHVRLRPRVLTGLGLPHTKTEVLGRVWGAPVGVAPMAYHTLAHPEGEVATARAGVPFVVSTFASRTFEDIAAAATAPLWLQVYCFRDRTSTRRLVERAERAGFEALVLTADAPRLGRRVRDLRNGFLLPPGVEPANLTGTGFSAPGEHALAEFDAALDWSVVGWLRSISSLPVLVKGVLTGSDALRAREAGADGVIVSNHGGRQLDGAPATFDVLPEIAGAVSGSCAVLIDGGVRRGADVLACLASGADAVLVGRPVLHGLAAGGTDGVAGVLGVVTDELAEAMLLTGVPSPSDAGPELLTPTEPAAVVAEAVARPGGVSLRRRDLHGSLADPLLDTMNFLNEITHRYPDAISFAPGRPHDGFFATEDVFTHLRRYVDHLEESGATPAQVRSALFQYGPTNGQIRDLVAASLRADEGIDVPPSSIVVTVGAQEAMLLAVRALIAGPDDVLLVSSPCYVGITGAARLLDVTTAVVEEHADGLRCADLEAVILAERARGRRPRAFYVVPDHSNPSGATMPLSTREELLALCARYDVLVLEDSPYRMVSPGPQLPALKALDRERRVVQLGSFSKTLFPGARVGYAVADQPVEGGGLLADELSKIKSMVTVNTSPVSQAVVAGMLLAARGRTSELNTETAAHYGDAMRTTLRELAACFPDRETLGVSWNEPSGGFFLTLRVPFRADNDALTRCAEEYGVLWTPMSYFYPQGGGDHAIRLSVSYLPGALIPEGCARLSRFVRAQAG</sequence>
<dbReference type="PANTHER" id="PTHR10578">
    <property type="entry name" value="S -2-HYDROXY-ACID OXIDASE-RELATED"/>
    <property type="match status" value="1"/>
</dbReference>
<evidence type="ECO:0000256" key="1">
    <source>
        <dbReference type="ARBA" id="ARBA00001917"/>
    </source>
</evidence>
<dbReference type="InterPro" id="IPR015421">
    <property type="entry name" value="PyrdxlP-dep_Trfase_major"/>
</dbReference>
<dbReference type="CDD" id="cd02809">
    <property type="entry name" value="alpha_hydroxyacid_oxid_FMN"/>
    <property type="match status" value="1"/>
</dbReference>
<dbReference type="PANTHER" id="PTHR10578:SF107">
    <property type="entry name" value="2-HYDROXYACID OXIDASE 1"/>
    <property type="match status" value="1"/>
</dbReference>
<protein>
    <submittedName>
        <fullName evidence="7">Aminotransferase class I/II-fold pyridoxal phosphate-dependent enzyme</fullName>
    </submittedName>
</protein>
<dbReference type="InterPro" id="IPR008259">
    <property type="entry name" value="FMN_hydac_DH_AS"/>
</dbReference>
<dbReference type="PROSITE" id="PS00557">
    <property type="entry name" value="FMN_HYDROXY_ACID_DH_1"/>
    <property type="match status" value="1"/>
</dbReference>
<evidence type="ECO:0000256" key="5">
    <source>
        <dbReference type="ARBA" id="ARBA00024042"/>
    </source>
</evidence>
<dbReference type="InterPro" id="IPR012133">
    <property type="entry name" value="Alpha-hydoxy_acid_DH_FMN"/>
</dbReference>
<keyword evidence="7" id="KW-0808">Transferase</keyword>
<evidence type="ECO:0000259" key="6">
    <source>
        <dbReference type="PROSITE" id="PS51349"/>
    </source>
</evidence>
<evidence type="ECO:0000313" key="8">
    <source>
        <dbReference type="Proteomes" id="UP000306628"/>
    </source>
</evidence>
<evidence type="ECO:0000256" key="4">
    <source>
        <dbReference type="ARBA" id="ARBA00023002"/>
    </source>
</evidence>
<dbReference type="GO" id="GO:0030170">
    <property type="term" value="F:pyridoxal phosphate binding"/>
    <property type="evidence" value="ECO:0007669"/>
    <property type="project" value="InterPro"/>
</dbReference>
<dbReference type="Proteomes" id="UP000306628">
    <property type="component" value="Unassembled WGS sequence"/>
</dbReference>
<dbReference type="Pfam" id="PF01070">
    <property type="entry name" value="FMN_dh"/>
    <property type="match status" value="1"/>
</dbReference>
<feature type="domain" description="FMN hydroxy acid dehydrogenase" evidence="6">
    <location>
        <begin position="1"/>
        <end position="345"/>
    </location>
</feature>
<keyword evidence="4" id="KW-0560">Oxidoreductase</keyword>
<dbReference type="InterPro" id="IPR013785">
    <property type="entry name" value="Aldolase_TIM"/>
</dbReference>
<dbReference type="InterPro" id="IPR015424">
    <property type="entry name" value="PyrdxlP-dep_Trfase"/>
</dbReference>
<accession>A0A5S4F467</accession>
<dbReference type="AlphaFoldDB" id="A0A5S4F467"/>
<dbReference type="Gene3D" id="3.40.640.10">
    <property type="entry name" value="Type I PLP-dependent aspartate aminotransferase-like (Major domain)"/>
    <property type="match status" value="1"/>
</dbReference>
<evidence type="ECO:0000256" key="2">
    <source>
        <dbReference type="ARBA" id="ARBA00022630"/>
    </source>
</evidence>
<evidence type="ECO:0000313" key="7">
    <source>
        <dbReference type="EMBL" id="TMR10940.1"/>
    </source>
</evidence>
<comment type="similarity">
    <text evidence="5">Belongs to the FMN-dependent alpha-hydroxy acid dehydrogenase family.</text>
</comment>
<gene>
    <name evidence="7" type="ORF">ETD85_59910</name>
</gene>
<evidence type="ECO:0000256" key="3">
    <source>
        <dbReference type="ARBA" id="ARBA00022643"/>
    </source>
</evidence>
<dbReference type="Gene3D" id="3.20.20.70">
    <property type="entry name" value="Aldolase class I"/>
    <property type="match status" value="1"/>
</dbReference>
<comment type="cofactor">
    <cofactor evidence="1">
        <name>FMN</name>
        <dbReference type="ChEBI" id="CHEBI:58210"/>
    </cofactor>
</comment>
<dbReference type="FunFam" id="3.20.20.70:FF:000029">
    <property type="entry name" value="L-lactate dehydrogenase"/>
    <property type="match status" value="1"/>
</dbReference>
<dbReference type="RefSeq" id="WP_138698695.1">
    <property type="nucleotide sequence ID" value="NZ_JBHSAZ010000025.1"/>
</dbReference>
<dbReference type="PROSITE" id="PS51349">
    <property type="entry name" value="FMN_HYDROXY_ACID_DH_2"/>
    <property type="match status" value="1"/>
</dbReference>
<dbReference type="SUPFAM" id="SSF51395">
    <property type="entry name" value="FMN-linked oxidoreductases"/>
    <property type="match status" value="1"/>
</dbReference>
<comment type="caution">
    <text evidence="7">The sequence shown here is derived from an EMBL/GenBank/DDBJ whole genome shotgun (WGS) entry which is preliminary data.</text>
</comment>
<organism evidence="7 8">
    <name type="scientific">Nonomuraea zeae</name>
    <dbReference type="NCBI Taxonomy" id="1642303"/>
    <lineage>
        <taxon>Bacteria</taxon>
        <taxon>Bacillati</taxon>
        <taxon>Actinomycetota</taxon>
        <taxon>Actinomycetes</taxon>
        <taxon>Streptosporangiales</taxon>
        <taxon>Streptosporangiaceae</taxon>
        <taxon>Nonomuraea</taxon>
    </lineage>
</organism>
<dbReference type="SUPFAM" id="SSF53383">
    <property type="entry name" value="PLP-dependent transferases"/>
    <property type="match status" value="1"/>
</dbReference>
<reference evidence="7 8" key="1">
    <citation type="submission" date="2019-05" db="EMBL/GenBank/DDBJ databases">
        <title>Draft genome sequence of Nonomuraea zeae DSM 100528.</title>
        <authorList>
            <person name="Saricaoglu S."/>
            <person name="Isik K."/>
        </authorList>
    </citation>
    <scope>NUCLEOTIDE SEQUENCE [LARGE SCALE GENOMIC DNA]</scope>
    <source>
        <strain evidence="7 8">DSM 100528</strain>
    </source>
</reference>
<dbReference type="EMBL" id="VCKX01000498">
    <property type="protein sequence ID" value="TMR10940.1"/>
    <property type="molecule type" value="Genomic_DNA"/>
</dbReference>
<keyword evidence="8" id="KW-1185">Reference proteome</keyword>
<dbReference type="CDD" id="cd00609">
    <property type="entry name" value="AAT_like"/>
    <property type="match status" value="1"/>
</dbReference>
<dbReference type="OrthoDB" id="199743at2"/>
<keyword evidence="3" id="KW-0288">FMN</keyword>
<dbReference type="InterPro" id="IPR000262">
    <property type="entry name" value="FMN-dep_DH"/>
</dbReference>
<dbReference type="GO" id="GO:0008483">
    <property type="term" value="F:transaminase activity"/>
    <property type="evidence" value="ECO:0007669"/>
    <property type="project" value="UniProtKB-KW"/>
</dbReference>
<name>A0A5S4F467_9ACTN</name>
<keyword evidence="2" id="KW-0285">Flavoprotein</keyword>
<dbReference type="InterPro" id="IPR015422">
    <property type="entry name" value="PyrdxlP-dep_Trfase_small"/>
</dbReference>
<dbReference type="Pfam" id="PF00155">
    <property type="entry name" value="Aminotran_1_2"/>
    <property type="match status" value="1"/>
</dbReference>
<dbReference type="GO" id="GO:0010181">
    <property type="term" value="F:FMN binding"/>
    <property type="evidence" value="ECO:0007669"/>
    <property type="project" value="InterPro"/>
</dbReference>
<dbReference type="Gene3D" id="3.90.1150.10">
    <property type="entry name" value="Aspartate Aminotransferase, domain 1"/>
    <property type="match status" value="1"/>
</dbReference>
<keyword evidence="7" id="KW-0032">Aminotransferase</keyword>
<proteinExistence type="inferred from homology"/>
<dbReference type="GO" id="GO:0016614">
    <property type="term" value="F:oxidoreductase activity, acting on CH-OH group of donors"/>
    <property type="evidence" value="ECO:0007669"/>
    <property type="project" value="UniProtKB-ARBA"/>
</dbReference>
<dbReference type="InterPro" id="IPR037396">
    <property type="entry name" value="FMN_HAD"/>
</dbReference>